<evidence type="ECO:0000313" key="1">
    <source>
        <dbReference type="EMBL" id="KAE8984157.1"/>
    </source>
</evidence>
<name>A0A6A3IQA5_9STRA</name>
<reference evidence="1 2" key="1">
    <citation type="submission" date="2018-09" db="EMBL/GenBank/DDBJ databases">
        <title>Genomic investigation of the strawberry pathogen Phytophthora fragariae indicates pathogenicity is determined by transcriptional variation in three key races.</title>
        <authorList>
            <person name="Adams T.M."/>
            <person name="Armitage A.D."/>
            <person name="Sobczyk M.K."/>
            <person name="Bates H.J."/>
            <person name="Dunwell J.M."/>
            <person name="Nellist C.F."/>
            <person name="Harrison R.J."/>
        </authorList>
    </citation>
    <scope>NUCLEOTIDE SEQUENCE [LARGE SCALE GENOMIC DNA]</scope>
    <source>
        <strain evidence="1 2">SCRP249</strain>
    </source>
</reference>
<dbReference type="AlphaFoldDB" id="A0A6A3IQA5"/>
<accession>A0A6A3IQA5</accession>
<proteinExistence type="predicted"/>
<gene>
    <name evidence="1" type="ORF">PR001_g23250</name>
</gene>
<sequence>MAELDEGGPRQAELRLESHEVKRLIHEALSKKSFPPVVQYPEAARGDALLSSLFQWPVIVWVPECVNPTKKPYCIMPECSCTPRVKEYKQRTVEDVDSKCHLLYIKYQCASDSKSCFSTVTTGYIQREARLLMHFPFVMTNKFGISKSLMEMVHEGMTSPHGLSRTVENLQRRREKRYYTLLCLFADRVAQLQLSNPLYLAPTPPSVGQYCSTQKTVGAETLSAAWMQSTSIYSALCEQIMSSIEVKKVLRIDHSVKFCKRLKNEIGQIVGRRLTRSENHDETRQLLEHVRGAANTGNEWFLVSDNANAIRSLAADVYGEAANVRQDPFHVVQRFTEKVKGKAEKKLLSKKLHDAMYNVDGELRPPEEMAARFANALQEVSITDISCTEHEWRGSVDSNLKQIKRGDLYVKSNVFSEGGGKDVRIVSTSQLEGIHSALKKILARSVSAEVGLRILDLYILQHNLKVGSNYGRNPPLHHADILTLAQTAMLCRGVVAESPQLEFVSRLMSKPLLPPAYRSATALDFGFDQWQQMFDGTSIDTQALESSLQRAHQHSATIRELLAKQIVFTESGRLPRAAFFNSLCLHELDYEAAAGFSGEEHALLRQVVTEQKAATQSWSDCSMVTTIMYNIVVSSNSNHRLNLKRRSFATLSPKIDGLATKKTPSSSDRKIFRIARATPCDENTPREKELQEQLFTALRKMAGIRKKRQIFAKVYDFACCVCAGIHPKAQSFLLSRWDNLKQKENYGANLKIKLKLTPEILATIRSAASHQASPQLTLAEQSSIRVTGAVPLFVDCFDAGFLSFRRQRNALLESGHGNVVAVAGTVGCSSSSLRFTALPLGWGILLLAGSLFDEGAVGVLSTADDGVEPTNARPMASKNSVRYPPHLNTQEAYSYSAGDVTFSTFQSVFMDCSAKGSGTKMNVFTACAGCCSTRSVPPSVLLPPQYNPAGLD</sequence>
<evidence type="ECO:0000313" key="2">
    <source>
        <dbReference type="Proteomes" id="UP000429607"/>
    </source>
</evidence>
<organism evidence="1 2">
    <name type="scientific">Phytophthora rubi</name>
    <dbReference type="NCBI Taxonomy" id="129364"/>
    <lineage>
        <taxon>Eukaryota</taxon>
        <taxon>Sar</taxon>
        <taxon>Stramenopiles</taxon>
        <taxon>Oomycota</taxon>
        <taxon>Peronosporomycetes</taxon>
        <taxon>Peronosporales</taxon>
        <taxon>Peronosporaceae</taxon>
        <taxon>Phytophthora</taxon>
    </lineage>
</organism>
<protein>
    <submittedName>
        <fullName evidence="1">Uncharacterized protein</fullName>
    </submittedName>
</protein>
<comment type="caution">
    <text evidence="1">The sequence shown here is derived from an EMBL/GenBank/DDBJ whole genome shotgun (WGS) entry which is preliminary data.</text>
</comment>
<dbReference type="EMBL" id="QXFV01002722">
    <property type="protein sequence ID" value="KAE8984157.1"/>
    <property type="molecule type" value="Genomic_DNA"/>
</dbReference>
<dbReference type="Proteomes" id="UP000429607">
    <property type="component" value="Unassembled WGS sequence"/>
</dbReference>